<dbReference type="AlphaFoldDB" id="A0A117M6N9"/>
<name>A0A117M6N9_UNCT6</name>
<feature type="domain" description="NAD-dependent epimerase/dehydratase" evidence="2">
    <location>
        <begin position="3"/>
        <end position="235"/>
    </location>
</feature>
<dbReference type="InterPro" id="IPR001509">
    <property type="entry name" value="Epimerase_deHydtase"/>
</dbReference>
<evidence type="ECO:0000256" key="1">
    <source>
        <dbReference type="ARBA" id="ARBA00007637"/>
    </source>
</evidence>
<evidence type="ECO:0000313" key="3">
    <source>
        <dbReference type="EMBL" id="KUK87385.1"/>
    </source>
</evidence>
<dbReference type="Gene3D" id="3.40.50.720">
    <property type="entry name" value="NAD(P)-binding Rossmann-like Domain"/>
    <property type="match status" value="1"/>
</dbReference>
<dbReference type="PATRIC" id="fig|1635277.3.peg.1875"/>
<dbReference type="EMBL" id="LGGX01000005">
    <property type="protein sequence ID" value="KUK87385.1"/>
    <property type="molecule type" value="Genomic_DNA"/>
</dbReference>
<proteinExistence type="inferred from homology"/>
<dbReference type="InterPro" id="IPR036291">
    <property type="entry name" value="NAD(P)-bd_dom_sf"/>
</dbReference>
<accession>A0A117M6N9</accession>
<evidence type="ECO:0000313" key="4">
    <source>
        <dbReference type="Proteomes" id="UP000053467"/>
    </source>
</evidence>
<dbReference type="Pfam" id="PF01370">
    <property type="entry name" value="Epimerase"/>
    <property type="match status" value="1"/>
</dbReference>
<dbReference type="SUPFAM" id="SSF51735">
    <property type="entry name" value="NAD(P)-binding Rossmann-fold domains"/>
    <property type="match status" value="1"/>
</dbReference>
<comment type="caution">
    <text evidence="3">The sequence shown here is derived from an EMBL/GenBank/DDBJ whole genome shotgun (WGS) entry which is preliminary data.</text>
</comment>
<sequence length="309" mass="35298">MRILVTGGAGFIGSNLVDRLVEKKEEVFIVDDLSSGDERNINKNSKFFKCDISDKESLKKVFKEVKPEIIFHLAAQIDVRISTEEPERDAKINIIGTINILDLMKEVNSKKIIFSSSGGAIYGEVDKPVGENYEKNPESCYGISKYAGEYYIKFFSKNYGYDYTILRYGNVYGERQSVKGEAGVVAIFINRIIKNLECTLYGYGKMYRDYVYVQDIVEANILSLEKGKNKIYNVGTGKSKSVLEVFESIRKHFPSYSLEPKFEDKRKGEIVKSLLDSSLIRKDYNLDFTDFDEGIEKTVKYFKENLNNG</sequence>
<dbReference type="Gene3D" id="3.90.25.10">
    <property type="entry name" value="UDP-galactose 4-epimerase, domain 1"/>
    <property type="match status" value="1"/>
</dbReference>
<organism evidence="3 4">
    <name type="scientific">candidate division TA06 bacterium 34_109</name>
    <dbReference type="NCBI Taxonomy" id="1635277"/>
    <lineage>
        <taxon>Bacteria</taxon>
        <taxon>Bacteria division TA06</taxon>
    </lineage>
</organism>
<dbReference type="PANTHER" id="PTHR43000">
    <property type="entry name" value="DTDP-D-GLUCOSE 4,6-DEHYDRATASE-RELATED"/>
    <property type="match status" value="1"/>
</dbReference>
<gene>
    <name evidence="3" type="ORF">XE03_0783</name>
</gene>
<protein>
    <submittedName>
        <fullName evidence="3">NAD-dependent epimerase/dehydratase</fullName>
    </submittedName>
</protein>
<dbReference type="Proteomes" id="UP000053467">
    <property type="component" value="Unassembled WGS sequence"/>
</dbReference>
<reference evidence="4" key="1">
    <citation type="journal article" date="2015" name="MBio">
        <title>Genome-Resolved Metagenomic Analysis Reveals Roles for Candidate Phyla and Other Microbial Community Members in Biogeochemical Transformations in Oil Reservoirs.</title>
        <authorList>
            <person name="Hu P."/>
            <person name="Tom L."/>
            <person name="Singh A."/>
            <person name="Thomas B.C."/>
            <person name="Baker B.J."/>
            <person name="Piceno Y.M."/>
            <person name="Andersen G.L."/>
            <person name="Banfield J.F."/>
        </authorList>
    </citation>
    <scope>NUCLEOTIDE SEQUENCE [LARGE SCALE GENOMIC DNA]</scope>
</reference>
<comment type="similarity">
    <text evidence="1">Belongs to the NAD(P)-dependent epimerase/dehydratase family.</text>
</comment>
<evidence type="ECO:0000259" key="2">
    <source>
        <dbReference type="Pfam" id="PF01370"/>
    </source>
</evidence>